<dbReference type="EMBL" id="JAEEGB010000004">
    <property type="protein sequence ID" value="MBI6871807.1"/>
    <property type="molecule type" value="Genomic_DNA"/>
</dbReference>
<dbReference type="RefSeq" id="WP_211141236.1">
    <property type="nucleotide sequence ID" value="NZ_JAEEGB010000004.1"/>
</dbReference>
<accession>A0A934HVS2</accession>
<proteinExistence type="predicted"/>
<organism evidence="1 2">
    <name type="scientific">Clostridium aciditolerans</name>
    <dbReference type="NCBI Taxonomy" id="339861"/>
    <lineage>
        <taxon>Bacteria</taxon>
        <taxon>Bacillati</taxon>
        <taxon>Bacillota</taxon>
        <taxon>Clostridia</taxon>
        <taxon>Eubacteriales</taxon>
        <taxon>Clostridiaceae</taxon>
        <taxon>Clostridium</taxon>
    </lineage>
</organism>
<name>A0A934HVS2_9CLOT</name>
<gene>
    <name evidence="1" type="ORF">I6U51_03685</name>
</gene>
<evidence type="ECO:0000313" key="1">
    <source>
        <dbReference type="EMBL" id="MBI6871807.1"/>
    </source>
</evidence>
<keyword evidence="2" id="KW-1185">Reference proteome</keyword>
<reference evidence="1" key="1">
    <citation type="submission" date="2020-12" db="EMBL/GenBank/DDBJ databases">
        <title>Clostridium thailandense sp. nov., a novel acetogenic bacterium isolated from peat land soil in Thailand.</title>
        <authorList>
            <person name="Chaikitkaew S."/>
            <person name="Birkeland N.K."/>
        </authorList>
    </citation>
    <scope>NUCLEOTIDE SEQUENCE</scope>
    <source>
        <strain evidence="1">DSM 17425</strain>
    </source>
</reference>
<dbReference type="Proteomes" id="UP000622687">
    <property type="component" value="Unassembled WGS sequence"/>
</dbReference>
<sequence>MEAGSGGRKNPYFRVSINGKGSLTPEGRLSNDKALIHIDFSDNYIEPIDNMIKIFKGSE</sequence>
<dbReference type="AlphaFoldDB" id="A0A934HVS2"/>
<protein>
    <submittedName>
        <fullName evidence="1">Uncharacterized protein</fullName>
    </submittedName>
</protein>
<comment type="caution">
    <text evidence="1">The sequence shown here is derived from an EMBL/GenBank/DDBJ whole genome shotgun (WGS) entry which is preliminary data.</text>
</comment>
<evidence type="ECO:0000313" key="2">
    <source>
        <dbReference type="Proteomes" id="UP000622687"/>
    </source>
</evidence>